<dbReference type="KEGG" id="pary:A4V02_09680"/>
<evidence type="ECO:0000256" key="2">
    <source>
        <dbReference type="ARBA" id="ARBA00007755"/>
    </source>
</evidence>
<dbReference type="AlphaFoldDB" id="A0A1B1SAZ5"/>
<protein>
    <submittedName>
        <fullName evidence="9">Carbon starvation protein A</fullName>
    </submittedName>
</protein>
<evidence type="ECO:0000256" key="3">
    <source>
        <dbReference type="ARBA" id="ARBA00022475"/>
    </source>
</evidence>
<dbReference type="RefSeq" id="WP_068961257.1">
    <property type="nucleotide sequence ID" value="NZ_CAJTAP010000029.1"/>
</dbReference>
<dbReference type="EMBL" id="CP015402">
    <property type="protein sequence ID" value="ANU63961.1"/>
    <property type="molecule type" value="Genomic_DNA"/>
</dbReference>
<dbReference type="GO" id="GO:0005886">
    <property type="term" value="C:plasma membrane"/>
    <property type="evidence" value="ECO:0007669"/>
    <property type="project" value="UniProtKB-SubCell"/>
</dbReference>
<keyword evidence="5 7" id="KW-1133">Transmembrane helix</keyword>
<evidence type="ECO:0000256" key="1">
    <source>
        <dbReference type="ARBA" id="ARBA00004651"/>
    </source>
</evidence>
<accession>A0A1B1SAZ5</accession>
<feature type="transmembrane region" description="Helical" evidence="7">
    <location>
        <begin position="447"/>
        <end position="468"/>
    </location>
</feature>
<feature type="transmembrane region" description="Helical" evidence="7">
    <location>
        <begin position="159"/>
        <end position="178"/>
    </location>
</feature>
<accession>A0A1Z2XHM8</accession>
<dbReference type="STRING" id="1796646.A4V02_09680"/>
<evidence type="ECO:0000313" key="10">
    <source>
        <dbReference type="Proteomes" id="UP000186351"/>
    </source>
</evidence>
<dbReference type="Proteomes" id="UP000186351">
    <property type="component" value="Chromosome"/>
</dbReference>
<feature type="transmembrane region" description="Helical" evidence="7">
    <location>
        <begin position="415"/>
        <end position="435"/>
    </location>
</feature>
<feature type="transmembrane region" description="Helical" evidence="7">
    <location>
        <begin position="363"/>
        <end position="382"/>
    </location>
</feature>
<keyword evidence="6 7" id="KW-0472">Membrane</keyword>
<dbReference type="InterPro" id="IPR003706">
    <property type="entry name" value="CstA_N"/>
</dbReference>
<feature type="transmembrane region" description="Helical" evidence="7">
    <location>
        <begin position="185"/>
        <end position="206"/>
    </location>
</feature>
<sequence>MITFLLCLSALIGAYFVYGKYLDRQAGIDREKPTPARRMADGVDYIRMPRWRTFLIQLLNIAGTGPIFGAILGACFGPVAFIWITLGGIFFGAMHDYMSGMMIVRGDGRSLPEIIGRYLGPGVRDFVRVFSIFLMVLVGAVFLLSPAQLLGTLVPSVPQTWWVGIILVYYVVATMLPVDKVIGKLYPIFGAALIMMALGLLGALLVGDYGIPEMTTFHNYQLDPHALPIIPAMFITIACGAISGFHATQSPMMARCVGNEKECRMVFYGAMISESVIALIWAAVAMAFFGGAGSLSRIMAENGNNPAWAVDVTSRGTLGAIGSVLAMLGVVAAPITSGDTAFRSARLMIADIFNIDQRPLVRRFMICLPLFAVGFGITLVDFGVLWRYFAWANQTLGTIVLWSIVVWLASRGRNYVVAMVPAVCMTYVITSFMFIGEQFLGMQNRVAAYALAGVATLLIAAVVIKRILPYLSKKRDLIVD</sequence>
<dbReference type="GeneID" id="65537138"/>
<feature type="transmembrane region" description="Helical" evidence="7">
    <location>
        <begin position="318"/>
        <end position="342"/>
    </location>
</feature>
<name>A0A1B1SAZ5_9BACT</name>
<evidence type="ECO:0000313" key="9">
    <source>
        <dbReference type="EMBL" id="ANU63961.1"/>
    </source>
</evidence>
<keyword evidence="4 7" id="KW-0812">Transmembrane</keyword>
<dbReference type="OrthoDB" id="9761224at2"/>
<evidence type="ECO:0000259" key="8">
    <source>
        <dbReference type="Pfam" id="PF02554"/>
    </source>
</evidence>
<keyword evidence="10" id="KW-1185">Reference proteome</keyword>
<feature type="transmembrane region" description="Helical" evidence="7">
    <location>
        <begin position="226"/>
        <end position="245"/>
    </location>
</feature>
<organism evidence="9 10">
    <name type="scientific">Muribaculum intestinale</name>
    <dbReference type="NCBI Taxonomy" id="1796646"/>
    <lineage>
        <taxon>Bacteria</taxon>
        <taxon>Pseudomonadati</taxon>
        <taxon>Bacteroidota</taxon>
        <taxon>Bacteroidia</taxon>
        <taxon>Bacteroidales</taxon>
        <taxon>Muribaculaceae</taxon>
        <taxon>Muribaculum</taxon>
    </lineage>
</organism>
<feature type="transmembrane region" description="Helical" evidence="7">
    <location>
        <begin position="266"/>
        <end position="289"/>
    </location>
</feature>
<dbReference type="Pfam" id="PF02554">
    <property type="entry name" value="CstA"/>
    <property type="match status" value="2"/>
</dbReference>
<feature type="transmembrane region" description="Helical" evidence="7">
    <location>
        <begin position="126"/>
        <end position="147"/>
    </location>
</feature>
<dbReference type="GO" id="GO:0009267">
    <property type="term" value="P:cellular response to starvation"/>
    <property type="evidence" value="ECO:0007669"/>
    <property type="project" value="InterPro"/>
</dbReference>
<evidence type="ECO:0000256" key="5">
    <source>
        <dbReference type="ARBA" id="ARBA00022989"/>
    </source>
</evidence>
<evidence type="ECO:0000256" key="4">
    <source>
        <dbReference type="ARBA" id="ARBA00022692"/>
    </source>
</evidence>
<dbReference type="InterPro" id="IPR051605">
    <property type="entry name" value="CstA"/>
</dbReference>
<reference evidence="10" key="1">
    <citation type="submission" date="2016-04" db="EMBL/GenBank/DDBJ databases">
        <title>Complete Genome Sequences of Twelve Strains of a Stable Defined Moderately Diverse Mouse Microbiota 2 (sDMDMm2).</title>
        <authorList>
            <person name="Uchimura Y."/>
            <person name="Wyss M."/>
            <person name="Brugiroux S."/>
            <person name="Limenitakis J.P."/>
            <person name="Stecher B."/>
            <person name="McCoy K.D."/>
            <person name="Macpherson A.J."/>
        </authorList>
    </citation>
    <scope>NUCLEOTIDE SEQUENCE [LARGE SCALE GENOMIC DNA]</scope>
    <source>
        <strain evidence="10">YL27</strain>
    </source>
</reference>
<comment type="subcellular location">
    <subcellularLocation>
        <location evidence="1">Cell membrane</location>
        <topology evidence="1">Multi-pass membrane protein</topology>
    </subcellularLocation>
</comment>
<comment type="similarity">
    <text evidence="2">Belongs to the peptide transporter carbon starvation (CstA) (TC 2.A.114) family.</text>
</comment>
<dbReference type="PANTHER" id="PTHR30252:SF4">
    <property type="entry name" value="CARBON STARVATION"/>
    <property type="match status" value="1"/>
</dbReference>
<proteinExistence type="inferred from homology"/>
<gene>
    <name evidence="9" type="ORF">A4V02_09680</name>
</gene>
<feature type="transmembrane region" description="Helical" evidence="7">
    <location>
        <begin position="67"/>
        <end position="93"/>
    </location>
</feature>
<keyword evidence="3" id="KW-1003">Cell membrane</keyword>
<feature type="transmembrane region" description="Helical" evidence="7">
    <location>
        <begin position="388"/>
        <end position="408"/>
    </location>
</feature>
<feature type="domain" description="CstA N-terminal" evidence="8">
    <location>
        <begin position="4"/>
        <end position="144"/>
    </location>
</feature>
<evidence type="ECO:0000256" key="6">
    <source>
        <dbReference type="ARBA" id="ARBA00023136"/>
    </source>
</evidence>
<evidence type="ECO:0000256" key="7">
    <source>
        <dbReference type="SAM" id="Phobius"/>
    </source>
</evidence>
<dbReference type="PANTHER" id="PTHR30252">
    <property type="entry name" value="INNER MEMBRANE PEPTIDE TRANSPORTER"/>
    <property type="match status" value="1"/>
</dbReference>
<feature type="domain" description="CstA N-terminal" evidence="8">
    <location>
        <begin position="159"/>
        <end position="286"/>
    </location>
</feature>